<keyword evidence="6" id="KW-1185">Reference proteome</keyword>
<dbReference type="GO" id="GO:0005524">
    <property type="term" value="F:ATP binding"/>
    <property type="evidence" value="ECO:0007669"/>
    <property type="project" value="UniProtKB-KW"/>
</dbReference>
<dbReference type="OrthoDB" id="9804819at2"/>
<gene>
    <name evidence="5" type="ORF">SAMN02745207_01563</name>
</gene>
<accession>A0A1M5U480</accession>
<keyword evidence="2" id="KW-0547">Nucleotide-binding</keyword>
<dbReference type="RefSeq" id="WP_073337879.1">
    <property type="nucleotide sequence ID" value="NZ_FQXM01000007.1"/>
</dbReference>
<dbReference type="Pfam" id="PF00005">
    <property type="entry name" value="ABC_tran"/>
    <property type="match status" value="1"/>
</dbReference>
<evidence type="ECO:0000313" key="5">
    <source>
        <dbReference type="EMBL" id="SHH57666.1"/>
    </source>
</evidence>
<evidence type="ECO:0000256" key="3">
    <source>
        <dbReference type="ARBA" id="ARBA00022840"/>
    </source>
</evidence>
<dbReference type="PROSITE" id="PS50893">
    <property type="entry name" value="ABC_TRANSPORTER_2"/>
    <property type="match status" value="1"/>
</dbReference>
<proteinExistence type="predicted"/>
<dbReference type="Gene3D" id="3.40.50.300">
    <property type="entry name" value="P-loop containing nucleotide triphosphate hydrolases"/>
    <property type="match status" value="1"/>
</dbReference>
<dbReference type="Proteomes" id="UP000184447">
    <property type="component" value="Unassembled WGS sequence"/>
</dbReference>
<evidence type="ECO:0000259" key="4">
    <source>
        <dbReference type="PROSITE" id="PS50893"/>
    </source>
</evidence>
<feature type="domain" description="ABC transporter" evidence="4">
    <location>
        <begin position="5"/>
        <end position="227"/>
    </location>
</feature>
<dbReference type="STRING" id="1121316.SAMN02745207_01563"/>
<name>A0A1M5U480_9CLOT</name>
<keyword evidence="3 5" id="KW-0067">ATP-binding</keyword>
<protein>
    <submittedName>
        <fullName evidence="5">ABC-2 type transport system ATP-binding protein</fullName>
    </submittedName>
</protein>
<dbReference type="InterPro" id="IPR051782">
    <property type="entry name" value="ABC_Transporter_VariousFunc"/>
</dbReference>
<dbReference type="PANTHER" id="PTHR42939:SF1">
    <property type="entry name" value="ABC TRANSPORTER ATP-BINDING PROTEIN ALBC-RELATED"/>
    <property type="match status" value="1"/>
</dbReference>
<dbReference type="InterPro" id="IPR003439">
    <property type="entry name" value="ABC_transporter-like_ATP-bd"/>
</dbReference>
<dbReference type="InterPro" id="IPR027417">
    <property type="entry name" value="P-loop_NTPase"/>
</dbReference>
<dbReference type="SUPFAM" id="SSF52540">
    <property type="entry name" value="P-loop containing nucleoside triphosphate hydrolases"/>
    <property type="match status" value="1"/>
</dbReference>
<reference evidence="5 6" key="1">
    <citation type="submission" date="2016-11" db="EMBL/GenBank/DDBJ databases">
        <authorList>
            <person name="Jaros S."/>
            <person name="Januszkiewicz K."/>
            <person name="Wedrychowicz H."/>
        </authorList>
    </citation>
    <scope>NUCLEOTIDE SEQUENCE [LARGE SCALE GENOMIC DNA]</scope>
    <source>
        <strain evidence="5 6">DSM 8605</strain>
    </source>
</reference>
<evidence type="ECO:0000256" key="2">
    <source>
        <dbReference type="ARBA" id="ARBA00022741"/>
    </source>
</evidence>
<keyword evidence="1" id="KW-0813">Transport</keyword>
<dbReference type="SMART" id="SM00382">
    <property type="entry name" value="AAA"/>
    <property type="match status" value="1"/>
</dbReference>
<evidence type="ECO:0000313" key="6">
    <source>
        <dbReference type="Proteomes" id="UP000184447"/>
    </source>
</evidence>
<dbReference type="AlphaFoldDB" id="A0A1M5U480"/>
<sequence length="232" mass="26494">MDFILETKDLTKKYGSKIAVDNLNFQLERGKILGLLGPNGSGKTTFIKMLVGLLHQDNGEILIDGKVPGVETKKTVAYLPDRNFLYKWMKIKDAIEVFSDFYEDFNIDKCKKLLEFMKLEENMKIKALSKGMTEKLLLTLVLSRDAQLYVLDEPIAGVDPVAREKILDAILNNFNEGSSMIITTHLVRDIEKLFDEVAFISEGKIFEKGDAEQLRIDKGMSIDEIYRDIFRD</sequence>
<evidence type="ECO:0000256" key="1">
    <source>
        <dbReference type="ARBA" id="ARBA00022448"/>
    </source>
</evidence>
<organism evidence="5 6">
    <name type="scientific">Clostridium grantii DSM 8605</name>
    <dbReference type="NCBI Taxonomy" id="1121316"/>
    <lineage>
        <taxon>Bacteria</taxon>
        <taxon>Bacillati</taxon>
        <taxon>Bacillota</taxon>
        <taxon>Clostridia</taxon>
        <taxon>Eubacteriales</taxon>
        <taxon>Clostridiaceae</taxon>
        <taxon>Clostridium</taxon>
    </lineage>
</organism>
<dbReference type="PANTHER" id="PTHR42939">
    <property type="entry name" value="ABC TRANSPORTER ATP-BINDING PROTEIN ALBC-RELATED"/>
    <property type="match status" value="1"/>
</dbReference>
<dbReference type="CDD" id="cd03230">
    <property type="entry name" value="ABC_DR_subfamily_A"/>
    <property type="match status" value="1"/>
</dbReference>
<dbReference type="InterPro" id="IPR003593">
    <property type="entry name" value="AAA+_ATPase"/>
</dbReference>
<dbReference type="EMBL" id="FQXM01000007">
    <property type="protein sequence ID" value="SHH57666.1"/>
    <property type="molecule type" value="Genomic_DNA"/>
</dbReference>
<dbReference type="GO" id="GO:0016887">
    <property type="term" value="F:ATP hydrolysis activity"/>
    <property type="evidence" value="ECO:0007669"/>
    <property type="project" value="InterPro"/>
</dbReference>